<evidence type="ECO:0000256" key="11">
    <source>
        <dbReference type="ARBA" id="ARBA00022842"/>
    </source>
</evidence>
<comment type="subcellular location">
    <subcellularLocation>
        <location evidence="3">Endomembrane system</location>
        <topology evidence="3">Multi-pass membrane protein</topology>
    </subcellularLocation>
</comment>
<keyword evidence="13 16" id="KW-0472">Membrane</keyword>
<dbReference type="EMBL" id="JXJN01026027">
    <property type="status" value="NOT_ANNOTATED_CDS"/>
    <property type="molecule type" value="Genomic_DNA"/>
</dbReference>
<protein>
    <recommendedName>
        <fullName evidence="6">dolichyl-diphosphooligosaccharide--protein glycotransferase</fullName>
        <ecNumber evidence="6">2.4.99.18</ecNumber>
    </recommendedName>
</protein>
<evidence type="ECO:0000256" key="13">
    <source>
        <dbReference type="ARBA" id="ARBA00023136"/>
    </source>
</evidence>
<comment type="cofactor">
    <cofactor evidence="1">
        <name>Mn(2+)</name>
        <dbReference type="ChEBI" id="CHEBI:29035"/>
    </cofactor>
</comment>
<keyword evidence="8" id="KW-0808">Transferase</keyword>
<dbReference type="InterPro" id="IPR048307">
    <property type="entry name" value="STT3_N"/>
</dbReference>
<evidence type="ECO:0000256" key="3">
    <source>
        <dbReference type="ARBA" id="ARBA00004127"/>
    </source>
</evidence>
<dbReference type="GO" id="GO:0046872">
    <property type="term" value="F:metal ion binding"/>
    <property type="evidence" value="ECO:0007669"/>
    <property type="project" value="UniProtKB-KW"/>
</dbReference>
<dbReference type="PANTHER" id="PTHR13872:SF1">
    <property type="entry name" value="DOLICHYL-DIPHOSPHOOLIGOSACCHARIDE--PROTEIN GLYCOSYLTRANSFERASE SUBUNIT STT3B"/>
    <property type="match status" value="1"/>
</dbReference>
<dbReference type="AlphaFoldDB" id="A0A1B0C5I7"/>
<keyword evidence="14" id="KW-0464">Manganese</keyword>
<proteinExistence type="inferred from homology"/>
<evidence type="ECO:0000256" key="2">
    <source>
        <dbReference type="ARBA" id="ARBA00001946"/>
    </source>
</evidence>
<dbReference type="EnsemblMetazoa" id="GPPI049716-RA">
    <property type="protein sequence ID" value="GPPI049716-PA"/>
    <property type="gene ID" value="GPPI049716"/>
</dbReference>
<evidence type="ECO:0000256" key="14">
    <source>
        <dbReference type="ARBA" id="ARBA00023211"/>
    </source>
</evidence>
<dbReference type="UniPathway" id="UPA00378"/>
<evidence type="ECO:0000256" key="8">
    <source>
        <dbReference type="ARBA" id="ARBA00022679"/>
    </source>
</evidence>
<keyword evidence="10" id="KW-0479">Metal-binding</keyword>
<feature type="transmembrane region" description="Helical" evidence="16">
    <location>
        <begin position="152"/>
        <end position="174"/>
    </location>
</feature>
<comment type="similarity">
    <text evidence="5">Belongs to the STT3 family.</text>
</comment>
<dbReference type="GO" id="GO:0004579">
    <property type="term" value="F:dolichyl-diphosphooligosaccharide-protein glycotransferase activity"/>
    <property type="evidence" value="ECO:0007669"/>
    <property type="project" value="UniProtKB-EC"/>
</dbReference>
<sequence length="327" mass="37314">MKDDQLYDALITLKLKQGYLKDENAAACNLWLDRGVVLWVVSPRYFLEFIAYNADVTPAFIKSSIKEKDSFVTLQQQLIGGKTEKNIDEEEDHVDNEDKAGSCISIYSSCRSYNDGSYCSMEWTLLFSRGTGYHKIHIPIIDAVSEHQPTTWFSFFFNLDILVCSFPVSVWYCINKINDIRVFVFMQLVQCILRLMLTITPVVCMLAGFSTLLDVYLREDNTKPNTTLTEDEENSTEKKTLYDKAGKLKHRPKHDAQQHETGTGIGSNLKTFVILELMEQVGQEDKYIMEVMGSISTMLTKIREHFLFDAIGRILMLDESVGDIADG</sequence>
<comment type="catalytic activity">
    <reaction evidence="15">
        <text>a di-trans,poly-cis-dolichyl diphosphooligosaccharide + L-asparaginyl-[protein] = N(4)-(oligosaccharide-(1-&gt;4)-N-acetyl-beta-D-glucosaminyl-(1-&gt;4)-N-acetyl-beta-D-glucosaminyl)-L-asparaginyl-[protein] + a di-trans,poly-cis-dolichyl diphosphate + H(+)</text>
        <dbReference type="Rhea" id="RHEA:22980"/>
        <dbReference type="Rhea" id="RHEA-COMP:12804"/>
        <dbReference type="Rhea" id="RHEA-COMP:12805"/>
        <dbReference type="Rhea" id="RHEA-COMP:19506"/>
        <dbReference type="Rhea" id="RHEA-COMP:19509"/>
        <dbReference type="ChEBI" id="CHEBI:15378"/>
        <dbReference type="ChEBI" id="CHEBI:50347"/>
        <dbReference type="ChEBI" id="CHEBI:57497"/>
        <dbReference type="ChEBI" id="CHEBI:57570"/>
        <dbReference type="ChEBI" id="CHEBI:132529"/>
        <dbReference type="EC" id="2.4.99.18"/>
    </reaction>
</comment>
<feature type="domain" description="Oligosaccharyl transferase STT3 N-terminal" evidence="17">
    <location>
        <begin position="125"/>
        <end position="207"/>
    </location>
</feature>
<feature type="transmembrane region" description="Helical" evidence="16">
    <location>
        <begin position="195"/>
        <end position="217"/>
    </location>
</feature>
<evidence type="ECO:0000256" key="7">
    <source>
        <dbReference type="ARBA" id="ARBA00022676"/>
    </source>
</evidence>
<keyword evidence="19" id="KW-1185">Reference proteome</keyword>
<evidence type="ECO:0000256" key="10">
    <source>
        <dbReference type="ARBA" id="ARBA00022723"/>
    </source>
</evidence>
<dbReference type="Proteomes" id="UP000092460">
    <property type="component" value="Unassembled WGS sequence"/>
</dbReference>
<dbReference type="VEuPathDB" id="VectorBase:GPPI049716"/>
<evidence type="ECO:0000256" key="1">
    <source>
        <dbReference type="ARBA" id="ARBA00001936"/>
    </source>
</evidence>
<comment type="cofactor">
    <cofactor evidence="2">
        <name>Mg(2+)</name>
        <dbReference type="ChEBI" id="CHEBI:18420"/>
    </cofactor>
</comment>
<dbReference type="GO" id="GO:0018279">
    <property type="term" value="P:protein N-linked glycosylation via asparagine"/>
    <property type="evidence" value="ECO:0007669"/>
    <property type="project" value="TreeGrafter"/>
</dbReference>
<evidence type="ECO:0000256" key="15">
    <source>
        <dbReference type="ARBA" id="ARBA00048829"/>
    </source>
</evidence>
<dbReference type="EC" id="2.4.99.18" evidence="6"/>
<evidence type="ECO:0000256" key="12">
    <source>
        <dbReference type="ARBA" id="ARBA00022989"/>
    </source>
</evidence>
<keyword evidence="11" id="KW-0460">Magnesium</keyword>
<evidence type="ECO:0000313" key="18">
    <source>
        <dbReference type="EnsemblMetazoa" id="GPPI049716-PA"/>
    </source>
</evidence>
<evidence type="ECO:0000256" key="5">
    <source>
        <dbReference type="ARBA" id="ARBA00010810"/>
    </source>
</evidence>
<evidence type="ECO:0000259" key="17">
    <source>
        <dbReference type="Pfam" id="PF02516"/>
    </source>
</evidence>
<keyword evidence="9 16" id="KW-0812">Transmembrane</keyword>
<evidence type="ECO:0000256" key="4">
    <source>
        <dbReference type="ARBA" id="ARBA00004922"/>
    </source>
</evidence>
<keyword evidence="7" id="KW-0328">Glycosyltransferase</keyword>
<comment type="pathway">
    <text evidence="4">Protein modification; protein glycosylation.</text>
</comment>
<accession>A0A1B0C5I7</accession>
<dbReference type="STRING" id="67801.A0A1B0C5I7"/>
<dbReference type="GO" id="GO:0012505">
    <property type="term" value="C:endomembrane system"/>
    <property type="evidence" value="ECO:0007669"/>
    <property type="project" value="UniProtKB-SubCell"/>
</dbReference>
<evidence type="ECO:0000256" key="9">
    <source>
        <dbReference type="ARBA" id="ARBA00022692"/>
    </source>
</evidence>
<reference evidence="19" key="1">
    <citation type="submission" date="2015-01" db="EMBL/GenBank/DDBJ databases">
        <authorList>
            <person name="Aksoy S."/>
            <person name="Warren W."/>
            <person name="Wilson R.K."/>
        </authorList>
    </citation>
    <scope>NUCLEOTIDE SEQUENCE [LARGE SCALE GENOMIC DNA]</scope>
    <source>
        <strain evidence="19">IAEA</strain>
    </source>
</reference>
<dbReference type="Pfam" id="PF02516">
    <property type="entry name" value="STT3"/>
    <property type="match status" value="1"/>
</dbReference>
<dbReference type="InterPro" id="IPR003674">
    <property type="entry name" value="Oligo_trans_STT3"/>
</dbReference>
<name>A0A1B0C5I7_9MUSC</name>
<evidence type="ECO:0000256" key="6">
    <source>
        <dbReference type="ARBA" id="ARBA00012605"/>
    </source>
</evidence>
<dbReference type="PANTHER" id="PTHR13872">
    <property type="entry name" value="DOLICHYL-DIPHOSPHOOLIGOSACCHARIDE--PROTEIN GLYCOSYLTRANSFERASE SUBUNIT"/>
    <property type="match status" value="1"/>
</dbReference>
<keyword evidence="12 16" id="KW-1133">Transmembrane helix</keyword>
<evidence type="ECO:0000313" key="19">
    <source>
        <dbReference type="Proteomes" id="UP000092460"/>
    </source>
</evidence>
<dbReference type="GO" id="GO:0043687">
    <property type="term" value="P:post-translational protein modification"/>
    <property type="evidence" value="ECO:0007669"/>
    <property type="project" value="TreeGrafter"/>
</dbReference>
<evidence type="ECO:0000256" key="16">
    <source>
        <dbReference type="SAM" id="Phobius"/>
    </source>
</evidence>
<dbReference type="GO" id="GO:0016020">
    <property type="term" value="C:membrane"/>
    <property type="evidence" value="ECO:0007669"/>
    <property type="project" value="InterPro"/>
</dbReference>
<reference evidence="18" key="2">
    <citation type="submission" date="2020-05" db="UniProtKB">
        <authorList>
            <consortium name="EnsemblMetazoa"/>
        </authorList>
    </citation>
    <scope>IDENTIFICATION</scope>
    <source>
        <strain evidence="18">IAEA</strain>
    </source>
</reference>
<organism evidence="18 19">
    <name type="scientific">Glossina palpalis gambiensis</name>
    <dbReference type="NCBI Taxonomy" id="67801"/>
    <lineage>
        <taxon>Eukaryota</taxon>
        <taxon>Metazoa</taxon>
        <taxon>Ecdysozoa</taxon>
        <taxon>Arthropoda</taxon>
        <taxon>Hexapoda</taxon>
        <taxon>Insecta</taxon>
        <taxon>Pterygota</taxon>
        <taxon>Neoptera</taxon>
        <taxon>Endopterygota</taxon>
        <taxon>Diptera</taxon>
        <taxon>Brachycera</taxon>
        <taxon>Muscomorpha</taxon>
        <taxon>Hippoboscoidea</taxon>
        <taxon>Glossinidae</taxon>
        <taxon>Glossina</taxon>
    </lineage>
</organism>